<feature type="compositionally biased region" description="Polar residues" evidence="1">
    <location>
        <begin position="1"/>
        <end position="13"/>
    </location>
</feature>
<gene>
    <name evidence="3" type="ORF">GP473_02740</name>
</gene>
<dbReference type="Pfam" id="PF14256">
    <property type="entry name" value="YwiC"/>
    <property type="match status" value="1"/>
</dbReference>
<feature type="transmembrane region" description="Helical" evidence="2">
    <location>
        <begin position="189"/>
        <end position="215"/>
    </location>
</feature>
<feature type="transmembrane region" description="Helical" evidence="2">
    <location>
        <begin position="292"/>
        <end position="312"/>
    </location>
</feature>
<evidence type="ECO:0000313" key="4">
    <source>
        <dbReference type="Proteomes" id="UP000515275"/>
    </source>
</evidence>
<feature type="transmembrane region" description="Helical" evidence="2">
    <location>
        <begin position="74"/>
        <end position="98"/>
    </location>
</feature>
<evidence type="ECO:0000256" key="2">
    <source>
        <dbReference type="SAM" id="Phobius"/>
    </source>
</evidence>
<evidence type="ECO:0008006" key="5">
    <source>
        <dbReference type="Google" id="ProtNLM"/>
    </source>
</evidence>
<evidence type="ECO:0000256" key="1">
    <source>
        <dbReference type="SAM" id="MobiDB-lite"/>
    </source>
</evidence>
<feature type="transmembrane region" description="Helical" evidence="2">
    <location>
        <begin position="42"/>
        <end position="62"/>
    </location>
</feature>
<evidence type="ECO:0000313" key="3">
    <source>
        <dbReference type="EMBL" id="QNH95735.1"/>
    </source>
</evidence>
<dbReference type="EMBL" id="CP046883">
    <property type="protein sequence ID" value="QNH95735.1"/>
    <property type="molecule type" value="Genomic_DNA"/>
</dbReference>
<name>A0A7G7YML5_9CORY</name>
<dbReference type="Proteomes" id="UP000515275">
    <property type="component" value="Chromosome"/>
</dbReference>
<sequence length="313" mass="35055">MSRQPTSPVTSSKSSHRERPGTSTRRRKRQSRGNAWVPNQHGAWAMLIMPMFVGVILGLLLSPAAPGTPERFKVYALMAAIAVMWLFGYFAFYAFGLWHKTRSKQRKKEYRAPLVVYGAITVIAGLSALAMNWQMLWWVPIFLPLVVWAFVEVIRRHPRSLSSGVSTTVASSLMIPVMVSAAVQGPPGFFFYAPAQLIIATLCVALYFVGTIPYVKTLIREKGNPSYVKFSVIYHFIALIVVSIMCVPLLILGVFWPSALIFILTMAWCLYRAWRVPALAANNPRAWTPKRVGMREIWPTLTLAVGCVAIAFF</sequence>
<keyword evidence="4" id="KW-1185">Reference proteome</keyword>
<dbReference type="KEGG" id="cans:GP473_02740"/>
<accession>A0A7G7YML5</accession>
<keyword evidence="2" id="KW-0472">Membrane</keyword>
<keyword evidence="2" id="KW-0812">Transmembrane</keyword>
<feature type="transmembrane region" description="Helical" evidence="2">
    <location>
        <begin position="227"/>
        <end position="245"/>
    </location>
</feature>
<feature type="transmembrane region" description="Helical" evidence="2">
    <location>
        <begin position="135"/>
        <end position="154"/>
    </location>
</feature>
<reference evidence="3 4" key="1">
    <citation type="submission" date="2019-12" db="EMBL/GenBank/DDBJ databases">
        <title>Corynebacterium sp. nov., isolated from feces of the Anser Albifrons in China.</title>
        <authorList>
            <person name="Liu Q."/>
        </authorList>
    </citation>
    <scope>NUCLEOTIDE SEQUENCE [LARGE SCALE GENOMIC DNA]</scope>
    <source>
        <strain evidence="3 4">23H37-10</strain>
    </source>
</reference>
<proteinExistence type="predicted"/>
<dbReference type="InterPro" id="IPR025576">
    <property type="entry name" value="YwiC"/>
</dbReference>
<feature type="transmembrane region" description="Helical" evidence="2">
    <location>
        <begin position="161"/>
        <end position="183"/>
    </location>
</feature>
<feature type="transmembrane region" description="Helical" evidence="2">
    <location>
        <begin position="110"/>
        <end position="129"/>
    </location>
</feature>
<feature type="region of interest" description="Disordered" evidence="1">
    <location>
        <begin position="1"/>
        <end position="34"/>
    </location>
</feature>
<dbReference type="AlphaFoldDB" id="A0A7G7YML5"/>
<dbReference type="RefSeq" id="WP_186277096.1">
    <property type="nucleotide sequence ID" value="NZ_CP046883.1"/>
</dbReference>
<feature type="transmembrane region" description="Helical" evidence="2">
    <location>
        <begin position="251"/>
        <end position="271"/>
    </location>
</feature>
<protein>
    <recommendedName>
        <fullName evidence="5">YwiC-like protein</fullName>
    </recommendedName>
</protein>
<organism evidence="3 4">
    <name type="scientific">Corynebacterium anserum</name>
    <dbReference type="NCBI Taxonomy" id="2684406"/>
    <lineage>
        <taxon>Bacteria</taxon>
        <taxon>Bacillati</taxon>
        <taxon>Actinomycetota</taxon>
        <taxon>Actinomycetes</taxon>
        <taxon>Mycobacteriales</taxon>
        <taxon>Corynebacteriaceae</taxon>
        <taxon>Corynebacterium</taxon>
    </lineage>
</organism>
<keyword evidence="2" id="KW-1133">Transmembrane helix</keyword>